<dbReference type="HOGENOM" id="CLU_000288_124_3_1"/>
<evidence type="ECO:0000256" key="7">
    <source>
        <dbReference type="ARBA" id="ARBA00047559"/>
    </source>
</evidence>
<dbReference type="STRING" id="77586.A0A0D9W580"/>
<feature type="compositionally biased region" description="Gly residues" evidence="10">
    <location>
        <begin position="71"/>
        <end position="84"/>
    </location>
</feature>
<accession>A0A0D9W580</accession>
<evidence type="ECO:0000313" key="13">
    <source>
        <dbReference type="Proteomes" id="UP000032180"/>
    </source>
</evidence>
<comment type="similarity">
    <text evidence="1">Belongs to the protein kinase superfamily. STE Ser/Thr protein kinase family. MAP kinase kinase kinase subfamily.</text>
</comment>
<dbReference type="Pfam" id="PF00069">
    <property type="entry name" value="Pkinase"/>
    <property type="match status" value="1"/>
</dbReference>
<feature type="compositionally biased region" description="Pro residues" evidence="10">
    <location>
        <begin position="265"/>
        <end position="285"/>
    </location>
</feature>
<evidence type="ECO:0000256" key="5">
    <source>
        <dbReference type="ARBA" id="ARBA00022777"/>
    </source>
</evidence>
<keyword evidence="3" id="KW-0808">Transferase</keyword>
<dbReference type="EC" id="2.7.11.25" evidence="2"/>
<proteinExistence type="inferred from homology"/>
<dbReference type="PANTHER" id="PTHR48016:SF15">
    <property type="entry name" value="OS04G0437600 PROTEIN"/>
    <property type="match status" value="1"/>
</dbReference>
<reference evidence="13" key="2">
    <citation type="submission" date="2013-12" db="EMBL/GenBank/DDBJ databases">
        <authorList>
            <person name="Yu Y."/>
            <person name="Lee S."/>
            <person name="de Baynast K."/>
            <person name="Wissotski M."/>
            <person name="Liu L."/>
            <person name="Talag J."/>
            <person name="Goicoechea J."/>
            <person name="Angelova A."/>
            <person name="Jetty R."/>
            <person name="Kudrna D."/>
            <person name="Golser W."/>
            <person name="Rivera L."/>
            <person name="Zhang J."/>
            <person name="Wing R."/>
        </authorList>
    </citation>
    <scope>NUCLEOTIDE SEQUENCE</scope>
</reference>
<feature type="compositionally biased region" description="Low complexity" evidence="10">
    <location>
        <begin position="23"/>
        <end position="34"/>
    </location>
</feature>
<reference evidence="12" key="3">
    <citation type="submission" date="2015-04" db="UniProtKB">
        <authorList>
            <consortium name="EnsemblPlants"/>
        </authorList>
    </citation>
    <scope>IDENTIFICATION</scope>
</reference>
<dbReference type="eggNOG" id="KOG0198">
    <property type="taxonomic scope" value="Eukaryota"/>
</dbReference>
<dbReference type="InterPro" id="IPR000719">
    <property type="entry name" value="Prot_kinase_dom"/>
</dbReference>
<evidence type="ECO:0000256" key="2">
    <source>
        <dbReference type="ARBA" id="ARBA00012406"/>
    </source>
</evidence>
<dbReference type="Gramene" id="LPERR04G10170.1">
    <property type="protein sequence ID" value="LPERR04G10170.1"/>
    <property type="gene ID" value="LPERR04G10170"/>
</dbReference>
<keyword evidence="6 9" id="KW-0067">ATP-binding</keyword>
<evidence type="ECO:0000256" key="9">
    <source>
        <dbReference type="PROSITE-ProRule" id="PRU10141"/>
    </source>
</evidence>
<comment type="catalytic activity">
    <reaction evidence="8">
        <text>L-seryl-[protein] + ATP = O-phospho-L-seryl-[protein] + ADP + H(+)</text>
        <dbReference type="Rhea" id="RHEA:17989"/>
        <dbReference type="Rhea" id="RHEA-COMP:9863"/>
        <dbReference type="Rhea" id="RHEA-COMP:11604"/>
        <dbReference type="ChEBI" id="CHEBI:15378"/>
        <dbReference type="ChEBI" id="CHEBI:29999"/>
        <dbReference type="ChEBI" id="CHEBI:30616"/>
        <dbReference type="ChEBI" id="CHEBI:83421"/>
        <dbReference type="ChEBI" id="CHEBI:456216"/>
        <dbReference type="EC" id="2.7.11.25"/>
    </reaction>
</comment>
<dbReference type="GO" id="GO:0004709">
    <property type="term" value="F:MAP kinase kinase kinase activity"/>
    <property type="evidence" value="ECO:0007669"/>
    <property type="project" value="UniProtKB-EC"/>
</dbReference>
<evidence type="ECO:0000259" key="11">
    <source>
        <dbReference type="PROSITE" id="PS50011"/>
    </source>
</evidence>
<organism evidence="12 13">
    <name type="scientific">Leersia perrieri</name>
    <dbReference type="NCBI Taxonomy" id="77586"/>
    <lineage>
        <taxon>Eukaryota</taxon>
        <taxon>Viridiplantae</taxon>
        <taxon>Streptophyta</taxon>
        <taxon>Embryophyta</taxon>
        <taxon>Tracheophyta</taxon>
        <taxon>Spermatophyta</taxon>
        <taxon>Magnoliopsida</taxon>
        <taxon>Liliopsida</taxon>
        <taxon>Poales</taxon>
        <taxon>Poaceae</taxon>
        <taxon>BOP clade</taxon>
        <taxon>Oryzoideae</taxon>
        <taxon>Oryzeae</taxon>
        <taxon>Oryzinae</taxon>
        <taxon>Leersia</taxon>
    </lineage>
</organism>
<dbReference type="PANTHER" id="PTHR48016">
    <property type="entry name" value="MAP KINASE KINASE KINASE SSK2-RELATED-RELATED"/>
    <property type="match status" value="1"/>
</dbReference>
<evidence type="ECO:0000256" key="1">
    <source>
        <dbReference type="ARBA" id="ARBA00006529"/>
    </source>
</evidence>
<protein>
    <recommendedName>
        <fullName evidence="2">mitogen-activated protein kinase kinase kinase</fullName>
        <ecNumber evidence="2">2.7.11.25</ecNumber>
    </recommendedName>
</protein>
<reference evidence="12 13" key="1">
    <citation type="submission" date="2012-08" db="EMBL/GenBank/DDBJ databases">
        <title>Oryza genome evolution.</title>
        <authorList>
            <person name="Wing R.A."/>
        </authorList>
    </citation>
    <scope>NUCLEOTIDE SEQUENCE</scope>
</reference>
<feature type="domain" description="Protein kinase" evidence="11">
    <location>
        <begin position="305"/>
        <end position="561"/>
    </location>
</feature>
<evidence type="ECO:0000256" key="4">
    <source>
        <dbReference type="ARBA" id="ARBA00022741"/>
    </source>
</evidence>
<name>A0A0D9W580_9ORYZ</name>
<keyword evidence="5" id="KW-0418">Kinase</keyword>
<dbReference type="CDD" id="cd06632">
    <property type="entry name" value="STKc_MEKK1_plant"/>
    <property type="match status" value="1"/>
</dbReference>
<evidence type="ECO:0000256" key="10">
    <source>
        <dbReference type="SAM" id="MobiDB-lite"/>
    </source>
</evidence>
<feature type="binding site" evidence="9">
    <location>
        <position position="334"/>
    </location>
    <ligand>
        <name>ATP</name>
        <dbReference type="ChEBI" id="CHEBI:30616"/>
    </ligand>
</feature>
<dbReference type="SMART" id="SM00220">
    <property type="entry name" value="S_TKc"/>
    <property type="match status" value="1"/>
</dbReference>
<dbReference type="GO" id="GO:0005737">
    <property type="term" value="C:cytoplasm"/>
    <property type="evidence" value="ECO:0007669"/>
    <property type="project" value="TreeGrafter"/>
</dbReference>
<dbReference type="SUPFAM" id="SSF56112">
    <property type="entry name" value="Protein kinase-like (PK-like)"/>
    <property type="match status" value="1"/>
</dbReference>
<dbReference type="InterPro" id="IPR050538">
    <property type="entry name" value="MAP_kinase_kinase_kinase"/>
</dbReference>
<dbReference type="PROSITE" id="PS50011">
    <property type="entry name" value="PROTEIN_KINASE_DOM"/>
    <property type="match status" value="1"/>
</dbReference>
<feature type="region of interest" description="Disordered" evidence="10">
    <location>
        <begin position="1"/>
        <end position="146"/>
    </location>
</feature>
<keyword evidence="13" id="KW-1185">Reference proteome</keyword>
<keyword evidence="4 9" id="KW-0547">Nucleotide-binding</keyword>
<feature type="compositionally biased region" description="Low complexity" evidence="10">
    <location>
        <begin position="123"/>
        <end position="136"/>
    </location>
</feature>
<dbReference type="GO" id="GO:0005524">
    <property type="term" value="F:ATP binding"/>
    <property type="evidence" value="ECO:0007669"/>
    <property type="project" value="UniProtKB-UniRule"/>
</dbReference>
<dbReference type="InterPro" id="IPR017441">
    <property type="entry name" value="Protein_kinase_ATP_BS"/>
</dbReference>
<evidence type="ECO:0000256" key="6">
    <source>
        <dbReference type="ARBA" id="ARBA00022840"/>
    </source>
</evidence>
<dbReference type="EnsemblPlants" id="LPERR04G10170.1">
    <property type="protein sequence ID" value="LPERR04G10170.1"/>
    <property type="gene ID" value="LPERR04G10170"/>
</dbReference>
<sequence length="712" mass="77346">MPAWWSLKSKSKSKGVGGGRGKPGAAAVVSAASSPRKSVELDFSASASPSLTPRAREKARSLDSPAAAARHGGGGRCGGAGASEGLGYKLPVPVGDSGQRQGQEPELEEPTTPVRFPYEENGDAGSSEESTTGSPESGDEAPDQQACRSMDPVAFIRGGNIPSDSHKILNEDNHFMHYSMPREQKFFEVPVANMGELHFQNDDPSTSETSCSRGRMLPEDFLAPRTRSLSPGPKGHTFAVHNATSREFGFSPRSPVKMMDGLKSPPHPLPLPPAPASCSPLPPSPTSYSPHSLASTTCLQSESQWKKGKLLGSGTFGQVYLGFNSENGQFCAIKEVQVISDDPHSKERLKQLNQEIDMLRQLSHPNIVQYYGSEMTDDALSIYLEYVSGGSIHKLLREYGAFKEPVIRNYTGQILSGLAYLHGRNTVHRDIKGANILVGPNGEVKLADFGMAKHITSFAEIRSMKGSPYWMAPEVIMNNRGYNLPVDIWSLGCTIIEMATARPPWHQYEGVAAIFKIANSKDIPEIPDGFSEEGKSFLQLCLKRDPASRSTATQLMDHPFVQDHPSVRAAKSSALRSAFSAPADGRHTMSSREFLSRRSITPLKDIGVSARDFTGFSTTVPSPHNASSPISTVRTNMSLPVSPCSSPLRQFKQSNWSCLPSPPHPTFSSGVSTYNLSNYMSSETRRSPTISDTWQDISQLKVQSPYGSPRRF</sequence>
<dbReference type="AlphaFoldDB" id="A0A0D9W580"/>
<feature type="region of interest" description="Disordered" evidence="10">
    <location>
        <begin position="260"/>
        <end position="287"/>
    </location>
</feature>
<dbReference type="InterPro" id="IPR011009">
    <property type="entry name" value="Kinase-like_dom_sf"/>
</dbReference>
<evidence type="ECO:0000256" key="8">
    <source>
        <dbReference type="ARBA" id="ARBA00048329"/>
    </source>
</evidence>
<dbReference type="PROSITE" id="PS00107">
    <property type="entry name" value="PROTEIN_KINASE_ATP"/>
    <property type="match status" value="1"/>
</dbReference>
<dbReference type="Gene3D" id="1.10.510.10">
    <property type="entry name" value="Transferase(Phosphotransferase) domain 1"/>
    <property type="match status" value="1"/>
</dbReference>
<comment type="catalytic activity">
    <reaction evidence="7">
        <text>L-threonyl-[protein] + ATP = O-phospho-L-threonyl-[protein] + ADP + H(+)</text>
        <dbReference type="Rhea" id="RHEA:46608"/>
        <dbReference type="Rhea" id="RHEA-COMP:11060"/>
        <dbReference type="Rhea" id="RHEA-COMP:11605"/>
        <dbReference type="ChEBI" id="CHEBI:15378"/>
        <dbReference type="ChEBI" id="CHEBI:30013"/>
        <dbReference type="ChEBI" id="CHEBI:30616"/>
        <dbReference type="ChEBI" id="CHEBI:61977"/>
        <dbReference type="ChEBI" id="CHEBI:456216"/>
        <dbReference type="EC" id="2.7.11.25"/>
    </reaction>
</comment>
<evidence type="ECO:0000256" key="3">
    <source>
        <dbReference type="ARBA" id="ARBA00022679"/>
    </source>
</evidence>
<dbReference type="Proteomes" id="UP000032180">
    <property type="component" value="Chromosome 4"/>
</dbReference>
<dbReference type="FunFam" id="1.10.510.10:FF:000186">
    <property type="entry name" value="Mitogen-activated protein kinase kinase kinase"/>
    <property type="match status" value="1"/>
</dbReference>
<evidence type="ECO:0000313" key="12">
    <source>
        <dbReference type="EnsemblPlants" id="LPERR04G10170.1"/>
    </source>
</evidence>